<sequence length="170" mass="18442">MADTTTQLKRLRSEDPETSGSDDSSPNSKRQKPYGGILSLLDQDEDDWEAAHGQDLAAVFSALQQEISDAAAFDLDSPTLVAAEDRSAADGEDGEAESVMRRLLEASDDELGIPSAEEMYGNINGNGNGDEIVDGIRSGEDLPFGFVDNLWELEDVAANYYTMLQSELFI</sequence>
<keyword evidence="2" id="KW-0436">Ligase</keyword>
<feature type="region of interest" description="Disordered" evidence="1">
    <location>
        <begin position="1"/>
        <end position="38"/>
    </location>
</feature>
<evidence type="ECO:0000313" key="2">
    <source>
        <dbReference type="EMBL" id="GER44627.1"/>
    </source>
</evidence>
<dbReference type="GO" id="GO:0016874">
    <property type="term" value="F:ligase activity"/>
    <property type="evidence" value="ECO:0007669"/>
    <property type="project" value="UniProtKB-KW"/>
</dbReference>
<organism evidence="2 3">
    <name type="scientific">Striga asiatica</name>
    <name type="common">Asiatic witchweed</name>
    <name type="synonym">Buchnera asiatica</name>
    <dbReference type="NCBI Taxonomy" id="4170"/>
    <lineage>
        <taxon>Eukaryota</taxon>
        <taxon>Viridiplantae</taxon>
        <taxon>Streptophyta</taxon>
        <taxon>Embryophyta</taxon>
        <taxon>Tracheophyta</taxon>
        <taxon>Spermatophyta</taxon>
        <taxon>Magnoliopsida</taxon>
        <taxon>eudicotyledons</taxon>
        <taxon>Gunneridae</taxon>
        <taxon>Pentapetalae</taxon>
        <taxon>asterids</taxon>
        <taxon>lamiids</taxon>
        <taxon>Lamiales</taxon>
        <taxon>Orobanchaceae</taxon>
        <taxon>Buchnereae</taxon>
        <taxon>Striga</taxon>
    </lineage>
</organism>
<keyword evidence="3" id="KW-1185">Reference proteome</keyword>
<protein>
    <submittedName>
        <fullName evidence="2">Proline-tRNA ligase</fullName>
    </submittedName>
</protein>
<evidence type="ECO:0000313" key="3">
    <source>
        <dbReference type="Proteomes" id="UP000325081"/>
    </source>
</evidence>
<dbReference type="OrthoDB" id="1932997at2759"/>
<feature type="compositionally biased region" description="Polar residues" evidence="1">
    <location>
        <begin position="18"/>
        <end position="28"/>
    </location>
</feature>
<dbReference type="Proteomes" id="UP000325081">
    <property type="component" value="Unassembled WGS sequence"/>
</dbReference>
<dbReference type="PANTHER" id="PTHR34539:SF3">
    <property type="entry name" value="NAC DOMAIN-CONTAINING PROTEIN"/>
    <property type="match status" value="1"/>
</dbReference>
<gene>
    <name evidence="2" type="ORF">STAS_21522</name>
</gene>
<accession>A0A5A7QJH9</accession>
<evidence type="ECO:0000256" key="1">
    <source>
        <dbReference type="SAM" id="MobiDB-lite"/>
    </source>
</evidence>
<dbReference type="EMBL" id="BKCP01007059">
    <property type="protein sequence ID" value="GER44627.1"/>
    <property type="molecule type" value="Genomic_DNA"/>
</dbReference>
<proteinExistence type="predicted"/>
<comment type="caution">
    <text evidence="2">The sequence shown here is derived from an EMBL/GenBank/DDBJ whole genome shotgun (WGS) entry which is preliminary data.</text>
</comment>
<reference evidence="3" key="1">
    <citation type="journal article" date="2019" name="Curr. Biol.">
        <title>Genome Sequence of Striga asiatica Provides Insight into the Evolution of Plant Parasitism.</title>
        <authorList>
            <person name="Yoshida S."/>
            <person name="Kim S."/>
            <person name="Wafula E.K."/>
            <person name="Tanskanen J."/>
            <person name="Kim Y.M."/>
            <person name="Honaas L."/>
            <person name="Yang Z."/>
            <person name="Spallek T."/>
            <person name="Conn C.E."/>
            <person name="Ichihashi Y."/>
            <person name="Cheong K."/>
            <person name="Cui S."/>
            <person name="Der J.P."/>
            <person name="Gundlach H."/>
            <person name="Jiao Y."/>
            <person name="Hori C."/>
            <person name="Ishida J.K."/>
            <person name="Kasahara H."/>
            <person name="Kiba T."/>
            <person name="Kim M.S."/>
            <person name="Koo N."/>
            <person name="Laohavisit A."/>
            <person name="Lee Y.H."/>
            <person name="Lumba S."/>
            <person name="McCourt P."/>
            <person name="Mortimer J.C."/>
            <person name="Mutuku J.M."/>
            <person name="Nomura T."/>
            <person name="Sasaki-Sekimoto Y."/>
            <person name="Seto Y."/>
            <person name="Wang Y."/>
            <person name="Wakatake T."/>
            <person name="Sakakibara H."/>
            <person name="Demura T."/>
            <person name="Yamaguchi S."/>
            <person name="Yoneyama K."/>
            <person name="Manabe R.I."/>
            <person name="Nelson D.C."/>
            <person name="Schulman A.H."/>
            <person name="Timko M.P."/>
            <person name="dePamphilis C.W."/>
            <person name="Choi D."/>
            <person name="Shirasu K."/>
        </authorList>
    </citation>
    <scope>NUCLEOTIDE SEQUENCE [LARGE SCALE GENOMIC DNA]</scope>
    <source>
        <strain evidence="3">cv. UVA1</strain>
    </source>
</reference>
<dbReference type="AlphaFoldDB" id="A0A5A7QJH9"/>
<name>A0A5A7QJH9_STRAF</name>
<dbReference type="PANTHER" id="PTHR34539">
    <property type="entry name" value="T6J4.11 PROTEIN"/>
    <property type="match status" value="1"/>
</dbReference>